<evidence type="ECO:0000256" key="6">
    <source>
        <dbReference type="ARBA" id="ARBA00022777"/>
    </source>
</evidence>
<evidence type="ECO:0000256" key="5">
    <source>
        <dbReference type="ARBA" id="ARBA00022741"/>
    </source>
</evidence>
<sequence>MRGVTVKRFFIGIDLGGTSMKIGLVSDQGKVIRETEKPTLKEEGADGVIDRMVSHARNLAKEACVPWQEIQGVGVGLPGFLDIPGGVVKYMTNLGWTDIPIRDRLQSAWQVPVKIDNDANVAALGEVWSGAGNGEKNAICITLGTGVGGGIIAEGELLHGAKGFAGEIGHIQVEPEGALCNCGQTGCLETVSSATGMVRLVHHAVSVGEKTCLAPYVRDGSLSTRHIFAEAKRGDAVARKTVDQAVHALAQVMATLSVVLNPSLFIIGGGVSQAGESLLNPLRKKYQCLAQKNARQDVRIVLAQLGNRAGFIGAAGLLAHIQK</sequence>
<dbReference type="PROSITE" id="PS01125">
    <property type="entry name" value="ROK"/>
    <property type="match status" value="1"/>
</dbReference>
<evidence type="ECO:0000256" key="8">
    <source>
        <dbReference type="ARBA" id="ARBA00032386"/>
    </source>
</evidence>
<reference evidence="9 10" key="1">
    <citation type="submission" date="2020-07" db="EMBL/GenBank/DDBJ databases">
        <title>Thermoactinomyces phylogeny.</title>
        <authorList>
            <person name="Dunlap C."/>
        </authorList>
    </citation>
    <scope>NUCLEOTIDE SEQUENCE [LARGE SCALE GENOMIC DNA]</scope>
    <source>
        <strain evidence="9 10">AMNI-1</strain>
    </source>
</reference>
<keyword evidence="10" id="KW-1185">Reference proteome</keyword>
<dbReference type="AlphaFoldDB" id="A0A7W1XU08"/>
<evidence type="ECO:0000313" key="9">
    <source>
        <dbReference type="EMBL" id="MBA4603273.1"/>
    </source>
</evidence>
<gene>
    <name evidence="9" type="ORF">H2C83_13275</name>
</gene>
<dbReference type="Gene3D" id="3.30.420.40">
    <property type="match status" value="2"/>
</dbReference>
<evidence type="ECO:0000256" key="2">
    <source>
        <dbReference type="ARBA" id="ARBA00012323"/>
    </source>
</evidence>
<dbReference type="PANTHER" id="PTHR18964:SF149">
    <property type="entry name" value="BIFUNCTIONAL UDP-N-ACETYLGLUCOSAMINE 2-EPIMERASE_N-ACETYLMANNOSAMINE KINASE"/>
    <property type="match status" value="1"/>
</dbReference>
<keyword evidence="7" id="KW-0067">ATP-binding</keyword>
<organism evidence="9 10">
    <name type="scientific">Thermoactinomyces mirandus</name>
    <dbReference type="NCBI Taxonomy" id="2756294"/>
    <lineage>
        <taxon>Bacteria</taxon>
        <taxon>Bacillati</taxon>
        <taxon>Bacillota</taxon>
        <taxon>Bacilli</taxon>
        <taxon>Bacillales</taxon>
        <taxon>Thermoactinomycetaceae</taxon>
        <taxon>Thermoactinomyces</taxon>
    </lineage>
</organism>
<dbReference type="PANTHER" id="PTHR18964">
    <property type="entry name" value="ROK (REPRESSOR, ORF, KINASE) FAMILY"/>
    <property type="match status" value="1"/>
</dbReference>
<proteinExistence type="inferred from homology"/>
<dbReference type="Proteomes" id="UP000538292">
    <property type="component" value="Unassembled WGS sequence"/>
</dbReference>
<name>A0A7W1XU08_9BACL</name>
<comment type="similarity">
    <text evidence="1">Belongs to the ROK (NagC/XylR) family.</text>
</comment>
<dbReference type="GO" id="GO:0004340">
    <property type="term" value="F:glucokinase activity"/>
    <property type="evidence" value="ECO:0007669"/>
    <property type="project" value="UniProtKB-EC"/>
</dbReference>
<evidence type="ECO:0000256" key="4">
    <source>
        <dbReference type="ARBA" id="ARBA00022679"/>
    </source>
</evidence>
<evidence type="ECO:0000313" key="10">
    <source>
        <dbReference type="Proteomes" id="UP000538292"/>
    </source>
</evidence>
<dbReference type="NCBIfam" id="TIGR00744">
    <property type="entry name" value="ROK_glcA_fam"/>
    <property type="match status" value="1"/>
</dbReference>
<dbReference type="GO" id="GO:0005737">
    <property type="term" value="C:cytoplasm"/>
    <property type="evidence" value="ECO:0007669"/>
    <property type="project" value="InterPro"/>
</dbReference>
<dbReference type="InterPro" id="IPR049874">
    <property type="entry name" value="ROK_cs"/>
</dbReference>
<evidence type="ECO:0000256" key="3">
    <source>
        <dbReference type="ARBA" id="ARBA00014701"/>
    </source>
</evidence>
<dbReference type="EMBL" id="JACEOL010000043">
    <property type="protein sequence ID" value="MBA4603273.1"/>
    <property type="molecule type" value="Genomic_DNA"/>
</dbReference>
<comment type="caution">
    <text evidence="9">The sequence shown here is derived from an EMBL/GenBank/DDBJ whole genome shotgun (WGS) entry which is preliminary data.</text>
</comment>
<keyword evidence="6 9" id="KW-0418">Kinase</keyword>
<protein>
    <recommendedName>
        <fullName evidence="3">Glucokinase</fullName>
        <ecNumber evidence="2">2.7.1.2</ecNumber>
    </recommendedName>
    <alternativeName>
        <fullName evidence="8">Glucose kinase</fullName>
    </alternativeName>
</protein>
<dbReference type="Pfam" id="PF00480">
    <property type="entry name" value="ROK"/>
    <property type="match status" value="1"/>
</dbReference>
<dbReference type="PRINTS" id="PR00475">
    <property type="entry name" value="HEXOKINASE"/>
</dbReference>
<dbReference type="InterPro" id="IPR000600">
    <property type="entry name" value="ROK"/>
</dbReference>
<dbReference type="GO" id="GO:0006096">
    <property type="term" value="P:glycolytic process"/>
    <property type="evidence" value="ECO:0007669"/>
    <property type="project" value="InterPro"/>
</dbReference>
<accession>A0A7W1XU08</accession>
<keyword evidence="4 9" id="KW-0808">Transferase</keyword>
<keyword evidence="5" id="KW-0547">Nucleotide-binding</keyword>
<dbReference type="InterPro" id="IPR043129">
    <property type="entry name" value="ATPase_NBD"/>
</dbReference>
<dbReference type="SUPFAM" id="SSF53067">
    <property type="entry name" value="Actin-like ATPase domain"/>
    <property type="match status" value="1"/>
</dbReference>
<evidence type="ECO:0000256" key="7">
    <source>
        <dbReference type="ARBA" id="ARBA00022840"/>
    </source>
</evidence>
<dbReference type="GO" id="GO:0005524">
    <property type="term" value="F:ATP binding"/>
    <property type="evidence" value="ECO:0007669"/>
    <property type="project" value="UniProtKB-KW"/>
</dbReference>
<evidence type="ECO:0000256" key="1">
    <source>
        <dbReference type="ARBA" id="ARBA00006479"/>
    </source>
</evidence>
<dbReference type="EC" id="2.7.1.2" evidence="2"/>
<dbReference type="InterPro" id="IPR004654">
    <property type="entry name" value="ROK_glcA"/>
</dbReference>